<keyword evidence="2" id="KW-0539">Nucleus</keyword>
<feature type="compositionally biased region" description="Gly residues" evidence="3">
    <location>
        <begin position="1496"/>
        <end position="1511"/>
    </location>
</feature>
<feature type="region of interest" description="Disordered" evidence="3">
    <location>
        <begin position="535"/>
        <end position="566"/>
    </location>
</feature>
<name>A0A067KF58_JATCU</name>
<reference evidence="5 6" key="1">
    <citation type="journal article" date="2014" name="PLoS ONE">
        <title>Global Analysis of Gene Expression Profiles in Physic Nut (Jatropha curcas L.) Seedlings Exposed to Salt Stress.</title>
        <authorList>
            <person name="Zhang L."/>
            <person name="Zhang C."/>
            <person name="Wu P."/>
            <person name="Chen Y."/>
            <person name="Li M."/>
            <person name="Jiang H."/>
            <person name="Wu G."/>
        </authorList>
    </citation>
    <scope>NUCLEOTIDE SEQUENCE [LARGE SCALE GENOMIC DNA]</scope>
    <source>
        <strain evidence="6">cv. GZQX0401</strain>
        <tissue evidence="5">Young leaves</tissue>
    </source>
</reference>
<dbReference type="CDD" id="cd09888">
    <property type="entry name" value="NGN_Euk"/>
    <property type="match status" value="1"/>
</dbReference>
<dbReference type="PANTHER" id="PTHR11125">
    <property type="entry name" value="SUPPRESSOR OF TY 5"/>
    <property type="match status" value="1"/>
</dbReference>
<feature type="compositionally biased region" description="Basic and acidic residues" evidence="3">
    <location>
        <begin position="556"/>
        <end position="566"/>
    </location>
</feature>
<dbReference type="InterPro" id="IPR005100">
    <property type="entry name" value="NGN-domain"/>
</dbReference>
<evidence type="ECO:0000256" key="2">
    <source>
        <dbReference type="ARBA" id="ARBA00023242"/>
    </source>
</evidence>
<feature type="compositionally biased region" description="Basic and acidic residues" evidence="3">
    <location>
        <begin position="1525"/>
        <end position="1537"/>
    </location>
</feature>
<dbReference type="FunFam" id="3.30.70.940:FF:000010">
    <property type="entry name" value="Protein RNA-directed DNA methylation 3"/>
    <property type="match status" value="1"/>
</dbReference>
<dbReference type="GO" id="GO:0032044">
    <property type="term" value="C:DSIF complex"/>
    <property type="evidence" value="ECO:0007669"/>
    <property type="project" value="TreeGrafter"/>
</dbReference>
<dbReference type="KEGG" id="jcu:105641120"/>
<feature type="compositionally biased region" description="Low complexity" evidence="3">
    <location>
        <begin position="1767"/>
        <end position="1781"/>
    </location>
</feature>
<feature type="compositionally biased region" description="Basic and acidic residues" evidence="3">
    <location>
        <begin position="966"/>
        <end position="977"/>
    </location>
</feature>
<feature type="compositionally biased region" description="Basic and acidic residues" evidence="3">
    <location>
        <begin position="804"/>
        <end position="815"/>
    </location>
</feature>
<feature type="compositionally biased region" description="Low complexity" evidence="3">
    <location>
        <begin position="539"/>
        <end position="549"/>
    </location>
</feature>
<feature type="region of interest" description="Disordered" evidence="3">
    <location>
        <begin position="1"/>
        <end position="39"/>
    </location>
</feature>
<dbReference type="GO" id="GO:0032784">
    <property type="term" value="P:regulation of DNA-templated transcription elongation"/>
    <property type="evidence" value="ECO:0007669"/>
    <property type="project" value="InterPro"/>
</dbReference>
<protein>
    <recommendedName>
        <fullName evidence="4">KOW domain-containing protein</fullName>
    </recommendedName>
</protein>
<comment type="subcellular location">
    <subcellularLocation>
        <location evidence="1">Nucleus</location>
    </subcellularLocation>
</comment>
<feature type="domain" description="KOW" evidence="4">
    <location>
        <begin position="229"/>
        <end position="256"/>
    </location>
</feature>
<dbReference type="Pfam" id="PF23037">
    <property type="entry name" value="KOWx_SPT5"/>
    <property type="match status" value="1"/>
</dbReference>
<evidence type="ECO:0000313" key="5">
    <source>
        <dbReference type="EMBL" id="KDP30494.1"/>
    </source>
</evidence>
<dbReference type="SMART" id="SM00739">
    <property type="entry name" value="KOW"/>
    <property type="match status" value="3"/>
</dbReference>
<evidence type="ECO:0000259" key="4">
    <source>
        <dbReference type="SMART" id="SM00739"/>
    </source>
</evidence>
<dbReference type="Pfam" id="PF03439">
    <property type="entry name" value="Spt5-NGN"/>
    <property type="match status" value="1"/>
</dbReference>
<feature type="compositionally biased region" description="Polar residues" evidence="3">
    <location>
        <begin position="955"/>
        <end position="965"/>
    </location>
</feature>
<feature type="compositionally biased region" description="Gly residues" evidence="3">
    <location>
        <begin position="1473"/>
        <end position="1482"/>
    </location>
</feature>
<feature type="compositionally biased region" description="Low complexity" evidence="3">
    <location>
        <begin position="1615"/>
        <end position="1628"/>
    </location>
</feature>
<feature type="compositionally biased region" description="Low complexity" evidence="3">
    <location>
        <begin position="1438"/>
        <end position="1459"/>
    </location>
</feature>
<dbReference type="GO" id="GO:0006357">
    <property type="term" value="P:regulation of transcription by RNA polymerase II"/>
    <property type="evidence" value="ECO:0007669"/>
    <property type="project" value="InterPro"/>
</dbReference>
<dbReference type="InterPro" id="IPR036735">
    <property type="entry name" value="NGN_dom_sf"/>
</dbReference>
<dbReference type="CDD" id="cd06081">
    <property type="entry name" value="KOW_Spt5_1"/>
    <property type="match status" value="1"/>
</dbReference>
<feature type="compositionally biased region" description="Gly residues" evidence="3">
    <location>
        <begin position="1122"/>
        <end position="1139"/>
    </location>
</feature>
<feature type="compositionally biased region" description="Basic and acidic residues" evidence="3">
    <location>
        <begin position="1629"/>
        <end position="1645"/>
    </location>
</feature>
<dbReference type="OrthoDB" id="28901at2759"/>
<dbReference type="InterPro" id="IPR039385">
    <property type="entry name" value="NGN_Euk"/>
</dbReference>
<sequence length="1790" mass="190436">MSFKGKEVATGGSSGKRKSGGSAEEDKPGGSHRKRKNREVLQFFEDAADIDEDEYESDNCDFDEEEFDIELKVKKEPVRTPNDPFIPKEEVMDEEEFDKMMEERYKDGSRFVNYAEDAYEAKSMERNSLFPSTRDPTIWKVKCMVGRERHSAFCLMQKFVDLKSLGTKLQIISVFAVDHVKGFIYIEADKQCDINEACKGLCSIYSTRVATVPTNEVAHLLSVRGKSNVVSEGMWARIKNGKYKGDLAQVVAVNDARKRATVKLIPRIDLQAMAQKFGGGVSMKNAAVPAPRLISSSELEEFRPLVQYRRDRDTGKMFEVLDGLLLKDGYLYKKVSVDSLSCWGVMPSEEELLKFQPAENNNSDNSEWLKQLYGTPKKKRVIGNEKGGEKGESSSGSGGFGLYDLVCFGRKDFGLIVGMEKGDYYKILKDGPEAPIVVSIGQHELKNGPSDMKFTALDHNTKTISINDTVRVLEGPLKDRQGIVKQIYRGVVFIYDQNDTENNGGYFCSKAQMCEKVKLSFDDCCEKDGEGTLGFEDFPSSPKSPLSPKRPWQTRESNRDFNQGDKDGMFSIGQTLRIRVGPLKGYLCRVLAIRYSDVTVKLDSQQKVLTVKREHLSEVRGKSSTMPASEDPGSNNFKLDLLGTGGGSTGWTNGAGTSADGGGWNTGVVPTEGSSWPSFKLQPESSLANSSGSAVDASWERKVTSDQNSSWGVVAVDGKAAANNDEAQGWGKSEDCWNKPATNIGSNGADSVGWGQAKFDSGNSTTDAAAAWNKPKTVIGNPTSSWGDVASGKNKLGAWGGGKDVAESGSWEKSKSSAPGEDNLNRGTEWNQQKSQSKESAWGSIAEARKEDTVQGDPWGKVTTNWDKKNSSSGSKSEWKSSTPAAEMPTEDCGNAGGSWAQKESENNDEASGWKKAKVDGKKEGGSAWSKQGGGSSSNKPEESTWGKLEGGFTWNKQDGGSSWNKPEESSRSEQERGSTWSKQGGGSWNKPEESNWAKQEGGSSWNKPEDSTRGKLEGGSTWSKKDGGSSWNKPEESSWGKQEGGSTCSKQGGGSWNKQEESTWGKQEGGSSWSKQDGGSSWNKHEGGESFNKQDRSQDFGGWNKSFDGGRGSGGRRGRGGGRGGIDQFGSGRSGGWSSGWNRGGEQNNWSGDEISTRNPPAWSNDQGGSWGKSREEVQKKTDSSWGDNGAGWNRSHGADKEGGESGDKPSSDKKSSWGNDHGECQDRDKGFAANQSAGGNWSSDWTRGSKTNMGKASAGDSSAGWTSGTTGEGGAEQSNWGAPKASNSSSWGNKDGNVDANQPSGWGSKNDGKSLDGGSTKGWGQSASWGSGSNDTDKNNDSDWGKKSGWNSGLGDSGGNGGSSWGRKSTWNSGSNDADGNQDSGWGKKSSWNSGSNDADGDQNSGWGKTSNWNSGSSDVNVNQDSGWGKKGNWNSGSADASQDSSGWGKKSSWNSGDNGDQTESRADGGNWRGGYGGRGGSDRGGFRGRGERGGFGGRNGSDRGGYGGRCRSDRGGFGGRGGSDRGGFRGRGDRGGYGGRGGGRRDYGGGGWNDNNDSGGDKAFDWKSGANNNSGGWKSSNGGSWNQGGADKDKEQLQSWNSGNSGAKNQAGGWSSQGSSWNQSNQEEKVSEDSGGGWKKEPGSSQGGGWKKESGSSSEGGGWNKEQSSGAQGGGGAWNKEQGSSAEGGGGGSGGGGWNKETGSTGGGGWNKEQVSGWSKGAGLGDAVTNGDQAKTWNESSGDQSSGWNQLKEGSNVGGESTDSWGKASASSWGANKGDSGSSKGGW</sequence>
<dbReference type="Pfam" id="PF23291">
    <property type="entry name" value="KOW4_SPT5"/>
    <property type="match status" value="1"/>
</dbReference>
<feature type="compositionally biased region" description="Basic and acidic residues" evidence="3">
    <location>
        <begin position="1008"/>
        <end position="1017"/>
    </location>
</feature>
<keyword evidence="6" id="KW-1185">Reference proteome</keyword>
<dbReference type="STRING" id="180498.A0A067KF58"/>
<dbReference type="InterPro" id="IPR041978">
    <property type="entry name" value="KOW_Spt5_5"/>
</dbReference>
<proteinExistence type="predicted"/>
<dbReference type="EMBL" id="KK914677">
    <property type="protein sequence ID" value="KDP30494.1"/>
    <property type="molecule type" value="Genomic_DNA"/>
</dbReference>
<evidence type="ECO:0000256" key="3">
    <source>
        <dbReference type="SAM" id="MobiDB-lite"/>
    </source>
</evidence>
<feature type="compositionally biased region" description="Polar residues" evidence="3">
    <location>
        <begin position="1733"/>
        <end position="1766"/>
    </location>
</feature>
<feature type="compositionally biased region" description="Low complexity" evidence="3">
    <location>
        <begin position="1324"/>
        <end position="1335"/>
    </location>
</feature>
<feature type="compositionally biased region" description="Polar residues" evidence="3">
    <location>
        <begin position="1235"/>
        <end position="1271"/>
    </location>
</feature>
<feature type="compositionally biased region" description="Basic and acidic residues" evidence="3">
    <location>
        <begin position="1174"/>
        <end position="1184"/>
    </location>
</feature>
<feature type="compositionally biased region" description="Gly residues" evidence="3">
    <location>
        <begin position="1689"/>
        <end position="1713"/>
    </location>
</feature>
<dbReference type="Pfam" id="PF23042">
    <property type="entry name" value="KOW1_SPT5"/>
    <property type="match status" value="1"/>
</dbReference>
<organism evidence="5 6">
    <name type="scientific">Jatropha curcas</name>
    <name type="common">Barbados nut</name>
    <dbReference type="NCBI Taxonomy" id="180498"/>
    <lineage>
        <taxon>Eukaryota</taxon>
        <taxon>Viridiplantae</taxon>
        <taxon>Streptophyta</taxon>
        <taxon>Embryophyta</taxon>
        <taxon>Tracheophyta</taxon>
        <taxon>Spermatophyta</taxon>
        <taxon>Magnoliopsida</taxon>
        <taxon>eudicotyledons</taxon>
        <taxon>Gunneridae</taxon>
        <taxon>Pentapetalae</taxon>
        <taxon>rosids</taxon>
        <taxon>fabids</taxon>
        <taxon>Malpighiales</taxon>
        <taxon>Euphorbiaceae</taxon>
        <taxon>Crotonoideae</taxon>
        <taxon>Jatropheae</taxon>
        <taxon>Jatropha</taxon>
    </lineage>
</organism>
<dbReference type="InterPro" id="IPR014722">
    <property type="entry name" value="Rib_uL2_dom2"/>
</dbReference>
<dbReference type="GO" id="GO:0006368">
    <property type="term" value="P:transcription elongation by RNA polymerase II"/>
    <property type="evidence" value="ECO:0007669"/>
    <property type="project" value="TreeGrafter"/>
</dbReference>
<evidence type="ECO:0000256" key="1">
    <source>
        <dbReference type="ARBA" id="ARBA00004123"/>
    </source>
</evidence>
<feature type="compositionally biased region" description="Basic and acidic residues" evidence="3">
    <location>
        <begin position="1198"/>
        <end position="1232"/>
    </location>
</feature>
<feature type="compositionally biased region" description="Polar residues" evidence="3">
    <location>
        <begin position="825"/>
        <end position="839"/>
    </location>
</feature>
<dbReference type="Proteomes" id="UP000027138">
    <property type="component" value="Unassembled WGS sequence"/>
</dbReference>
<feature type="compositionally biased region" description="Low complexity" evidence="3">
    <location>
        <begin position="1570"/>
        <end position="1592"/>
    </location>
</feature>
<feature type="compositionally biased region" description="Gly residues" evidence="3">
    <location>
        <begin position="1357"/>
        <end position="1366"/>
    </location>
</feature>
<dbReference type="PANTHER" id="PTHR11125:SF8">
    <property type="entry name" value="PROTEIN RNA-DIRECTED DNA METHYLATION 3"/>
    <property type="match status" value="1"/>
</dbReference>
<feature type="region of interest" description="Disordered" evidence="3">
    <location>
        <begin position="674"/>
        <end position="693"/>
    </location>
</feature>
<dbReference type="CDD" id="cd06084">
    <property type="entry name" value="KOW_Spt5_4"/>
    <property type="match status" value="1"/>
</dbReference>
<dbReference type="InterPro" id="IPR041973">
    <property type="entry name" value="KOW_Spt5_1"/>
</dbReference>
<feature type="domain" description="KOW" evidence="4">
    <location>
        <begin position="569"/>
        <end position="596"/>
    </location>
</feature>
<feature type="compositionally biased region" description="Basic and acidic residues" evidence="3">
    <location>
        <begin position="1483"/>
        <end position="1495"/>
    </location>
</feature>
<dbReference type="InterPro" id="IPR057936">
    <property type="entry name" value="KOWx_Spt5"/>
</dbReference>
<feature type="compositionally biased region" description="Low complexity" evidence="3">
    <location>
        <begin position="1386"/>
        <end position="1399"/>
    </location>
</feature>
<gene>
    <name evidence="5" type="ORF">JCGZ_16173</name>
</gene>
<accession>A0A067KF58</accession>
<feature type="compositionally biased region" description="Polar residues" evidence="3">
    <location>
        <begin position="1065"/>
        <end position="1083"/>
    </location>
</feature>
<feature type="compositionally biased region" description="Polar residues" evidence="3">
    <location>
        <begin position="1600"/>
        <end position="1611"/>
    </location>
</feature>
<feature type="compositionally biased region" description="Basic and acidic residues" evidence="3">
    <location>
        <begin position="1084"/>
        <end position="1099"/>
    </location>
</feature>
<dbReference type="InterPro" id="IPR039659">
    <property type="entry name" value="SPT5"/>
</dbReference>
<feature type="compositionally biased region" description="Basic and acidic residues" evidence="3">
    <location>
        <begin position="1024"/>
        <end position="1039"/>
    </location>
</feature>
<dbReference type="Gene3D" id="2.30.30.30">
    <property type="match status" value="2"/>
</dbReference>
<feature type="compositionally biased region" description="Polar residues" evidence="3">
    <location>
        <begin position="1404"/>
        <end position="1428"/>
    </location>
</feature>
<feature type="domain" description="KOW" evidence="4">
    <location>
        <begin position="463"/>
        <end position="490"/>
    </location>
</feature>
<dbReference type="Gene3D" id="3.30.70.940">
    <property type="entry name" value="NusG, N-terminal domain"/>
    <property type="match status" value="1"/>
</dbReference>
<dbReference type="FunFam" id="2.30.30.30:FF:000053">
    <property type="entry name" value="Protein RNA-directed DNA methylation 3"/>
    <property type="match status" value="1"/>
</dbReference>
<feature type="compositionally biased region" description="Polar residues" evidence="3">
    <location>
        <begin position="1369"/>
        <end position="1385"/>
    </location>
</feature>
<dbReference type="Pfam" id="PF23290">
    <property type="entry name" value="KOW5_SPT5"/>
    <property type="match status" value="1"/>
</dbReference>
<dbReference type="InterPro" id="IPR005824">
    <property type="entry name" value="KOW"/>
</dbReference>
<feature type="compositionally biased region" description="Polar residues" evidence="3">
    <location>
        <begin position="1158"/>
        <end position="1169"/>
    </location>
</feature>
<evidence type="ECO:0000313" key="6">
    <source>
        <dbReference type="Proteomes" id="UP000027138"/>
    </source>
</evidence>
<dbReference type="GO" id="GO:0003729">
    <property type="term" value="F:mRNA binding"/>
    <property type="evidence" value="ECO:0007669"/>
    <property type="project" value="TreeGrafter"/>
</dbReference>
<feature type="compositionally biased region" description="Basic and acidic residues" evidence="3">
    <location>
        <begin position="1337"/>
        <end position="1348"/>
    </location>
</feature>
<feature type="compositionally biased region" description="Low complexity" evidence="3">
    <location>
        <begin position="871"/>
        <end position="882"/>
    </location>
</feature>
<dbReference type="InterPro" id="IPR041977">
    <property type="entry name" value="KOW_Spt5_4"/>
</dbReference>
<feature type="compositionally biased region" description="Polar residues" evidence="3">
    <location>
        <begin position="1278"/>
        <end position="1294"/>
    </location>
</feature>
<feature type="region of interest" description="Disordered" evidence="3">
    <location>
        <begin position="773"/>
        <end position="1790"/>
    </location>
</feature>